<dbReference type="KEGG" id="blac:94350233"/>
<dbReference type="SUPFAM" id="SSF90209">
    <property type="entry name" value="Ran binding protein zinc finger-like"/>
    <property type="match status" value="1"/>
</dbReference>
<dbReference type="OrthoDB" id="79186at2759"/>
<proteinExistence type="predicted"/>
<reference evidence="6 7" key="1">
    <citation type="journal article" date="2021" name="Genome Biol.">
        <title>AFLAP: assembly-free linkage analysis pipeline using k-mers from genome sequencing data.</title>
        <authorList>
            <person name="Fletcher K."/>
            <person name="Zhang L."/>
            <person name="Gil J."/>
            <person name="Han R."/>
            <person name="Cavanaugh K."/>
            <person name="Michelmore R."/>
        </authorList>
    </citation>
    <scope>NUCLEOTIDE SEQUENCE [LARGE SCALE GENOMIC DNA]</scope>
    <source>
        <strain evidence="6 7">SF5</strain>
    </source>
</reference>
<keyword evidence="2" id="KW-0863">Zinc-finger</keyword>
<dbReference type="PROSITE" id="PS01358">
    <property type="entry name" value="ZF_RANBP2_1"/>
    <property type="match status" value="1"/>
</dbReference>
<keyword evidence="7" id="KW-1185">Reference proteome</keyword>
<dbReference type="GeneID" id="94350233"/>
<keyword evidence="1" id="KW-0479">Metal-binding</keyword>
<dbReference type="Proteomes" id="UP000294530">
    <property type="component" value="Unassembled WGS sequence"/>
</dbReference>
<evidence type="ECO:0000256" key="2">
    <source>
        <dbReference type="ARBA" id="ARBA00022771"/>
    </source>
</evidence>
<accession>A0A976FRM0</accession>
<evidence type="ECO:0000256" key="1">
    <source>
        <dbReference type="ARBA" id="ARBA00022723"/>
    </source>
</evidence>
<dbReference type="EMBL" id="SHOA02000015">
    <property type="protein sequence ID" value="TDH71455.1"/>
    <property type="molecule type" value="Genomic_DNA"/>
</dbReference>
<comment type="caution">
    <text evidence="6">The sequence shown here is derived from an EMBL/GenBank/DDBJ whole genome shotgun (WGS) entry which is preliminary data.</text>
</comment>
<evidence type="ECO:0000313" key="6">
    <source>
        <dbReference type="EMBL" id="TDH71455.1"/>
    </source>
</evidence>
<dbReference type="InterPro" id="IPR001876">
    <property type="entry name" value="Znf_RanBP2"/>
</dbReference>
<dbReference type="GO" id="GO:0008270">
    <property type="term" value="F:zinc ion binding"/>
    <property type="evidence" value="ECO:0007669"/>
    <property type="project" value="UniProtKB-KW"/>
</dbReference>
<feature type="compositionally biased region" description="Basic and acidic residues" evidence="4">
    <location>
        <begin position="45"/>
        <end position="61"/>
    </location>
</feature>
<evidence type="ECO:0000313" key="7">
    <source>
        <dbReference type="Proteomes" id="UP000294530"/>
    </source>
</evidence>
<keyword evidence="3" id="KW-0862">Zinc</keyword>
<dbReference type="InterPro" id="IPR036443">
    <property type="entry name" value="Znf_RanBP2_sf"/>
</dbReference>
<name>A0A976FRM0_BRELC</name>
<feature type="compositionally biased region" description="Basic residues" evidence="4">
    <location>
        <begin position="62"/>
        <end position="79"/>
    </location>
</feature>
<gene>
    <name evidence="6" type="ORF">CCR75_006492</name>
</gene>
<evidence type="ECO:0000256" key="4">
    <source>
        <dbReference type="SAM" id="MobiDB-lite"/>
    </source>
</evidence>
<feature type="domain" description="RanBP2-type" evidence="5">
    <location>
        <begin position="154"/>
        <end position="175"/>
    </location>
</feature>
<dbReference type="RefSeq" id="XP_067820954.1">
    <property type="nucleotide sequence ID" value="XM_067964562.1"/>
</dbReference>
<protein>
    <recommendedName>
        <fullName evidence="5">RanBP2-type domain-containing protein</fullName>
    </recommendedName>
</protein>
<dbReference type="AlphaFoldDB" id="A0A976FRM0"/>
<feature type="compositionally biased region" description="Basic residues" evidence="4">
    <location>
        <begin position="1"/>
        <end position="29"/>
    </location>
</feature>
<feature type="region of interest" description="Disordered" evidence="4">
    <location>
        <begin position="1"/>
        <end position="86"/>
    </location>
</feature>
<evidence type="ECO:0000256" key="3">
    <source>
        <dbReference type="ARBA" id="ARBA00022833"/>
    </source>
</evidence>
<evidence type="ECO:0000259" key="5">
    <source>
        <dbReference type="PROSITE" id="PS01358"/>
    </source>
</evidence>
<organism evidence="6 7">
    <name type="scientific">Bremia lactucae</name>
    <name type="common">Lettuce downy mildew</name>
    <dbReference type="NCBI Taxonomy" id="4779"/>
    <lineage>
        <taxon>Eukaryota</taxon>
        <taxon>Sar</taxon>
        <taxon>Stramenopiles</taxon>
        <taxon>Oomycota</taxon>
        <taxon>Peronosporomycetes</taxon>
        <taxon>Peronosporales</taxon>
        <taxon>Peronosporaceae</taxon>
        <taxon>Bremia</taxon>
    </lineage>
</organism>
<feature type="compositionally biased region" description="Low complexity" evidence="4">
    <location>
        <begin position="30"/>
        <end position="44"/>
    </location>
</feature>
<sequence length="177" mass="20066">MNQSPSRRRSLSRGRRLRSHNRRFIKRSRSLTNKSSRSNSSNCDRCSKSAERHVAKHEKYVKTKKKEKLHEKKSKRKKQHESAPTVKATVTTMAVQEVSNDVSKQTTSLMPVDARNFFEQLQRQEAAKMPVGTVHARGLPAPVSLTALSSLDKWECSKAGCGHLNFKHAPACNKCRI</sequence>